<dbReference type="PANTHER" id="PTHR24186:SF46">
    <property type="entry name" value="PROTEIN ACCELERATED CELL DEATH 6-LIKE"/>
    <property type="match status" value="1"/>
</dbReference>
<evidence type="ECO:0000313" key="9">
    <source>
        <dbReference type="EMBL" id="MBA4615526.1"/>
    </source>
</evidence>
<keyword evidence="6 7" id="KW-0472">Membrane</keyword>
<evidence type="ECO:0000256" key="1">
    <source>
        <dbReference type="ARBA" id="ARBA00004141"/>
    </source>
</evidence>
<dbReference type="EMBL" id="GISG01007779">
    <property type="protein sequence ID" value="MBA4615527.1"/>
    <property type="molecule type" value="Transcribed_RNA"/>
</dbReference>
<feature type="transmembrane region" description="Helical" evidence="7">
    <location>
        <begin position="110"/>
        <end position="133"/>
    </location>
</feature>
<keyword evidence="5" id="KW-0040">ANK repeat</keyword>
<evidence type="ECO:0000256" key="7">
    <source>
        <dbReference type="SAM" id="Phobius"/>
    </source>
</evidence>
<name>A0A7C9CDW4_OPUST</name>
<keyword evidence="4 7" id="KW-1133">Transmembrane helix</keyword>
<dbReference type="EMBL" id="GISG01007777">
    <property type="protein sequence ID" value="MBA4615526.1"/>
    <property type="molecule type" value="Transcribed_RNA"/>
</dbReference>
<sequence length="171" mass="18632">MCTGHIGVNPMLKQAYVRPSMKKDLASMRQSLSVVAAAVLLQLTIAARFTLPVGFESFDYNAGREAATLEKKAAFSVFLLAETIAFFCSMSALFCIVWSMSSDADKSTTLLHHSVPLLMVALLGTLVVFVTGVPLVSPVSFRAIFGIPIMCFLAGLRLFPLKFLRTANPYF</sequence>
<evidence type="ECO:0000256" key="4">
    <source>
        <dbReference type="ARBA" id="ARBA00022989"/>
    </source>
</evidence>
<dbReference type="AlphaFoldDB" id="A0A7C9CDW4"/>
<organism evidence="9">
    <name type="scientific">Opuntia streptacantha</name>
    <name type="common">Prickly pear cactus</name>
    <name type="synonym">Opuntia cardona</name>
    <dbReference type="NCBI Taxonomy" id="393608"/>
    <lineage>
        <taxon>Eukaryota</taxon>
        <taxon>Viridiplantae</taxon>
        <taxon>Streptophyta</taxon>
        <taxon>Embryophyta</taxon>
        <taxon>Tracheophyta</taxon>
        <taxon>Spermatophyta</taxon>
        <taxon>Magnoliopsida</taxon>
        <taxon>eudicotyledons</taxon>
        <taxon>Gunneridae</taxon>
        <taxon>Pentapetalae</taxon>
        <taxon>Caryophyllales</taxon>
        <taxon>Cactineae</taxon>
        <taxon>Cactaceae</taxon>
        <taxon>Opuntioideae</taxon>
        <taxon>Opuntia</taxon>
    </lineage>
</organism>
<accession>A0A7C9CDW4</accession>
<feature type="transmembrane region" description="Helical" evidence="7">
    <location>
        <begin position="139"/>
        <end position="159"/>
    </location>
</feature>
<evidence type="ECO:0000256" key="6">
    <source>
        <dbReference type="ARBA" id="ARBA00023136"/>
    </source>
</evidence>
<keyword evidence="2 7" id="KW-0812">Transmembrane</keyword>
<evidence type="ECO:0000256" key="2">
    <source>
        <dbReference type="ARBA" id="ARBA00022692"/>
    </source>
</evidence>
<reference evidence="9" key="2">
    <citation type="submission" date="2020-07" db="EMBL/GenBank/DDBJ databases">
        <authorList>
            <person name="Vera ALvarez R."/>
            <person name="Arias-Moreno D.M."/>
            <person name="Jimenez-Jacinto V."/>
            <person name="Jimenez-Bremont J.F."/>
            <person name="Swaminathan K."/>
            <person name="Moose S.P."/>
            <person name="Guerrero-Gonzalez M.L."/>
            <person name="Marino-Ramirez L."/>
            <person name="Landsman D."/>
            <person name="Rodriguez-Kessler M."/>
            <person name="Delgado-Sanchez P."/>
        </authorList>
    </citation>
    <scope>NUCLEOTIDE SEQUENCE</scope>
    <source>
        <tissue evidence="9">Cladode</tissue>
    </source>
</reference>
<dbReference type="PANTHER" id="PTHR24186">
    <property type="entry name" value="PROTEIN PHOSPHATASE 1 REGULATORY SUBUNIT"/>
    <property type="match status" value="1"/>
</dbReference>
<evidence type="ECO:0000259" key="8">
    <source>
        <dbReference type="Pfam" id="PF13962"/>
    </source>
</evidence>
<protein>
    <recommendedName>
        <fullName evidence="8">PGG domain-containing protein</fullName>
    </recommendedName>
</protein>
<keyword evidence="3" id="KW-0677">Repeat</keyword>
<feature type="transmembrane region" description="Helical" evidence="7">
    <location>
        <begin position="73"/>
        <end position="98"/>
    </location>
</feature>
<proteinExistence type="predicted"/>
<evidence type="ECO:0000256" key="3">
    <source>
        <dbReference type="ARBA" id="ARBA00022737"/>
    </source>
</evidence>
<comment type="subcellular location">
    <subcellularLocation>
        <location evidence="1">Membrane</location>
        <topology evidence="1">Multi-pass membrane protein</topology>
    </subcellularLocation>
</comment>
<reference evidence="9" key="1">
    <citation type="journal article" date="2013" name="J. Plant Res.">
        <title>Effect of fungi and light on seed germination of three Opuntia species from semiarid lands of central Mexico.</title>
        <authorList>
            <person name="Delgado-Sanchez P."/>
            <person name="Jimenez-Bremont J.F."/>
            <person name="Guerrero-Gonzalez Mde L."/>
            <person name="Flores J."/>
        </authorList>
    </citation>
    <scope>NUCLEOTIDE SEQUENCE</scope>
    <source>
        <tissue evidence="9">Cladode</tissue>
    </source>
</reference>
<dbReference type="GO" id="GO:0005886">
    <property type="term" value="C:plasma membrane"/>
    <property type="evidence" value="ECO:0007669"/>
    <property type="project" value="TreeGrafter"/>
</dbReference>
<feature type="domain" description="PGG" evidence="8">
    <location>
        <begin position="23"/>
        <end position="133"/>
    </location>
</feature>
<dbReference type="Pfam" id="PF13962">
    <property type="entry name" value="PGG"/>
    <property type="match status" value="1"/>
</dbReference>
<evidence type="ECO:0000256" key="5">
    <source>
        <dbReference type="ARBA" id="ARBA00023043"/>
    </source>
</evidence>
<dbReference type="InterPro" id="IPR026961">
    <property type="entry name" value="PGG_dom"/>
</dbReference>